<evidence type="ECO:0000313" key="3">
    <source>
        <dbReference type="Proteomes" id="UP000236751"/>
    </source>
</evidence>
<dbReference type="Proteomes" id="UP000236751">
    <property type="component" value="Unassembled WGS sequence"/>
</dbReference>
<reference evidence="2 3" key="1">
    <citation type="submission" date="2016-10" db="EMBL/GenBank/DDBJ databases">
        <authorList>
            <person name="de Groot N.N."/>
        </authorList>
    </citation>
    <scope>NUCLEOTIDE SEQUENCE [LARGE SCALE GENOMIC DNA]</scope>
    <source>
        <strain evidence="2 3">Nl13</strain>
    </source>
</reference>
<gene>
    <name evidence="2" type="ORF">SAMN05216403_10210</name>
</gene>
<sequence length="130" mass="14187">MQQRVHKIRTAQETARQTRFPHEFGTRRSCSAFVKSSSSASTSGKTPTNRTLAKAASPNGSIYGVTIGEDSDDPCYMEIKYRDVATWEAQPSLKFSECAGHKIGDQLTPLLPSGAFVTGVQICMNSARNK</sequence>
<proteinExistence type="predicted"/>
<name>A0A1H5S5M4_NITMU</name>
<feature type="region of interest" description="Disordered" evidence="1">
    <location>
        <begin position="35"/>
        <end position="55"/>
    </location>
</feature>
<protein>
    <submittedName>
        <fullName evidence="2">Uncharacterized protein</fullName>
    </submittedName>
</protein>
<evidence type="ECO:0000256" key="1">
    <source>
        <dbReference type="SAM" id="MobiDB-lite"/>
    </source>
</evidence>
<evidence type="ECO:0000313" key="2">
    <source>
        <dbReference type="EMBL" id="SEF45916.1"/>
    </source>
</evidence>
<dbReference type="EMBL" id="FNVK01000002">
    <property type="protein sequence ID" value="SEF45916.1"/>
    <property type="molecule type" value="Genomic_DNA"/>
</dbReference>
<accession>A0A1H5S5M4</accession>
<organism evidence="2 3">
    <name type="scientific">Nitrosospira multiformis (strain ATCC 25196 / NCIMB 11849 / C 71)</name>
    <dbReference type="NCBI Taxonomy" id="323848"/>
    <lineage>
        <taxon>Bacteria</taxon>
        <taxon>Pseudomonadati</taxon>
        <taxon>Pseudomonadota</taxon>
        <taxon>Betaproteobacteria</taxon>
        <taxon>Nitrosomonadales</taxon>
        <taxon>Nitrosomonadaceae</taxon>
        <taxon>Nitrosospira</taxon>
    </lineage>
</organism>
<dbReference type="AlphaFoldDB" id="A0A1H5S5M4"/>